<dbReference type="Proteomes" id="UP000248291">
    <property type="component" value="Unassembled WGS sequence"/>
</dbReference>
<comment type="caution">
    <text evidence="1">The sequence shown here is derived from an EMBL/GenBank/DDBJ whole genome shotgun (WGS) entry which is preliminary data.</text>
</comment>
<evidence type="ECO:0000313" key="1">
    <source>
        <dbReference type="EMBL" id="GBH18555.1"/>
    </source>
</evidence>
<name>A0AAN4TM90_PSESF</name>
<evidence type="ECO:0000313" key="2">
    <source>
        <dbReference type="Proteomes" id="UP000248291"/>
    </source>
</evidence>
<organism evidence="1 2">
    <name type="scientific">Pseudomonas syringae pv. actinidiae</name>
    <dbReference type="NCBI Taxonomy" id="103796"/>
    <lineage>
        <taxon>Bacteria</taxon>
        <taxon>Pseudomonadati</taxon>
        <taxon>Pseudomonadota</taxon>
        <taxon>Gammaproteobacteria</taxon>
        <taxon>Pseudomonadales</taxon>
        <taxon>Pseudomonadaceae</taxon>
        <taxon>Pseudomonas</taxon>
        <taxon>Pseudomonas syringae</taxon>
    </lineage>
</organism>
<protein>
    <submittedName>
        <fullName evidence="1">5,10-methylenetetrahydrofolate reductase</fullName>
    </submittedName>
</protein>
<sequence length="82" mass="9365">MNQSTRTCSACMPFWPLAATKETVWPSFRLLKPSLSIALKCTNRSSPPPCGVIKPKPFSSLNHFTVPVWRLDMVYLQKHNFQ</sequence>
<dbReference type="AlphaFoldDB" id="A0AAN4TM90"/>
<proteinExistence type="predicted"/>
<accession>A0AAN4TM90</accession>
<gene>
    <name evidence="1" type="ORF">KPSA3_04543</name>
</gene>
<reference evidence="1 2" key="1">
    <citation type="submission" date="2018-04" db="EMBL/GenBank/DDBJ databases">
        <title>Draft genome sequence of Pseudomonas syringae pv. actinidiae biovar 3 strains isolated from kiwifruit in Kagawa prefecture.</title>
        <authorList>
            <person name="Tabuchi M."/>
            <person name="Saito M."/>
            <person name="Fujiwara S."/>
            <person name="Sasa N."/>
            <person name="Akimitsu K."/>
            <person name="Gomi K."/>
            <person name="Konishi-Sugita S."/>
            <person name="Hamano K."/>
            <person name="Kataoka I."/>
        </authorList>
    </citation>
    <scope>NUCLEOTIDE SEQUENCE [LARGE SCALE GENOMIC DNA]</scope>
    <source>
        <strain evidence="1 2">MAFF212211</strain>
    </source>
</reference>
<dbReference type="EMBL" id="BGKA01000166">
    <property type="protein sequence ID" value="GBH18555.1"/>
    <property type="molecule type" value="Genomic_DNA"/>
</dbReference>